<feature type="region of interest" description="Disordered" evidence="1">
    <location>
        <begin position="60"/>
        <end position="89"/>
    </location>
</feature>
<sequence>MRSSTTFLAAAATLLSFAAATPLEARYETCIAPQQWHICGDGWSGCCSVSPCKGPSIASNCPDQGSSGPRPTPTEDESPPATSAKPEVDEGWHEFCKEDDSQCNWNATFYHIKNYDEDYAKNSTVSFFVWNDSENTTELRRDAIGVFQNIPDDAKNCSLYFYNPGQGTYYGVHNSGALDMATLDTGDKEFVDAVGGKANWKSTAELLKDGKETGTLDLNNWGWTLGEKSLTNSAKFACKKEIAIHFTLSAPEEGSVIFDQVRKLGQVNNFVQRAGWVIKYDL</sequence>
<keyword evidence="4" id="KW-1185">Reference proteome</keyword>
<name>A0AAN6M688_9PLEO</name>
<accession>A0AAN6M688</accession>
<evidence type="ECO:0000313" key="3">
    <source>
        <dbReference type="EMBL" id="KAK3215712.1"/>
    </source>
</evidence>
<feature type="compositionally biased region" description="Polar residues" evidence="1">
    <location>
        <begin position="60"/>
        <end position="69"/>
    </location>
</feature>
<feature type="signal peptide" evidence="2">
    <location>
        <begin position="1"/>
        <end position="20"/>
    </location>
</feature>
<organism evidence="3 4">
    <name type="scientific">Pseudopithomyces chartarum</name>
    <dbReference type="NCBI Taxonomy" id="1892770"/>
    <lineage>
        <taxon>Eukaryota</taxon>
        <taxon>Fungi</taxon>
        <taxon>Dikarya</taxon>
        <taxon>Ascomycota</taxon>
        <taxon>Pezizomycotina</taxon>
        <taxon>Dothideomycetes</taxon>
        <taxon>Pleosporomycetidae</taxon>
        <taxon>Pleosporales</taxon>
        <taxon>Massarineae</taxon>
        <taxon>Didymosphaeriaceae</taxon>
        <taxon>Pseudopithomyces</taxon>
    </lineage>
</organism>
<gene>
    <name evidence="3" type="ORF">GRF29_8g852255</name>
</gene>
<comment type="caution">
    <text evidence="3">The sequence shown here is derived from an EMBL/GenBank/DDBJ whole genome shotgun (WGS) entry which is preliminary data.</text>
</comment>
<dbReference type="Proteomes" id="UP001280581">
    <property type="component" value="Unassembled WGS sequence"/>
</dbReference>
<keyword evidence="2" id="KW-0732">Signal</keyword>
<protein>
    <submittedName>
        <fullName evidence="3">Uncharacterized protein</fullName>
    </submittedName>
</protein>
<evidence type="ECO:0000313" key="4">
    <source>
        <dbReference type="Proteomes" id="UP001280581"/>
    </source>
</evidence>
<evidence type="ECO:0000256" key="2">
    <source>
        <dbReference type="SAM" id="SignalP"/>
    </source>
</evidence>
<reference evidence="3 4" key="1">
    <citation type="submission" date="2021-02" db="EMBL/GenBank/DDBJ databases">
        <title>Genome assembly of Pseudopithomyces chartarum.</title>
        <authorList>
            <person name="Jauregui R."/>
            <person name="Singh J."/>
            <person name="Voisey C."/>
        </authorList>
    </citation>
    <scope>NUCLEOTIDE SEQUENCE [LARGE SCALE GENOMIC DNA]</scope>
    <source>
        <strain evidence="3 4">AGR01</strain>
    </source>
</reference>
<proteinExistence type="predicted"/>
<evidence type="ECO:0000256" key="1">
    <source>
        <dbReference type="SAM" id="MobiDB-lite"/>
    </source>
</evidence>
<feature type="chain" id="PRO_5042964113" evidence="2">
    <location>
        <begin position="21"/>
        <end position="282"/>
    </location>
</feature>
<dbReference type="EMBL" id="WVTA01000002">
    <property type="protein sequence ID" value="KAK3215712.1"/>
    <property type="molecule type" value="Genomic_DNA"/>
</dbReference>
<dbReference type="AlphaFoldDB" id="A0AAN6M688"/>